<keyword evidence="5" id="KW-1185">Reference proteome</keyword>
<dbReference type="InterPro" id="IPR005543">
    <property type="entry name" value="PASTA_dom"/>
</dbReference>
<accession>A0A7X0VBD1</accession>
<keyword evidence="2" id="KW-1133">Transmembrane helix</keyword>
<proteinExistence type="predicted"/>
<dbReference type="AlphaFoldDB" id="A0A7X0VBD1"/>
<dbReference type="CDD" id="cd06577">
    <property type="entry name" value="PASTA_pknB"/>
    <property type="match status" value="1"/>
</dbReference>
<dbReference type="Gene3D" id="3.30.10.20">
    <property type="match status" value="1"/>
</dbReference>
<keyword evidence="2" id="KW-0472">Membrane</keyword>
<comment type="caution">
    <text evidence="4">The sequence shown here is derived from an EMBL/GenBank/DDBJ whole genome shotgun (WGS) entry which is preliminary data.</text>
</comment>
<evidence type="ECO:0000313" key="5">
    <source>
        <dbReference type="Proteomes" id="UP000523955"/>
    </source>
</evidence>
<protein>
    <submittedName>
        <fullName evidence="4">PASTA domain-containing protein</fullName>
    </submittedName>
</protein>
<organism evidence="4 5">
    <name type="scientific">Nocardioides luti</name>
    <dbReference type="NCBI Taxonomy" id="2761101"/>
    <lineage>
        <taxon>Bacteria</taxon>
        <taxon>Bacillati</taxon>
        <taxon>Actinomycetota</taxon>
        <taxon>Actinomycetes</taxon>
        <taxon>Propionibacteriales</taxon>
        <taxon>Nocardioidaceae</taxon>
        <taxon>Nocardioides</taxon>
    </lineage>
</organism>
<evidence type="ECO:0000259" key="3">
    <source>
        <dbReference type="Pfam" id="PF03793"/>
    </source>
</evidence>
<dbReference type="Proteomes" id="UP000523955">
    <property type="component" value="Unassembled WGS sequence"/>
</dbReference>
<dbReference type="EMBL" id="JACKXE010000001">
    <property type="protein sequence ID" value="MBB6628290.1"/>
    <property type="molecule type" value="Genomic_DNA"/>
</dbReference>
<feature type="region of interest" description="Disordered" evidence="1">
    <location>
        <begin position="66"/>
        <end position="86"/>
    </location>
</feature>
<dbReference type="RefSeq" id="WP_185253368.1">
    <property type="nucleotide sequence ID" value="NZ_JACKXE010000001.1"/>
</dbReference>
<evidence type="ECO:0000313" key="4">
    <source>
        <dbReference type="EMBL" id="MBB6628290.1"/>
    </source>
</evidence>
<sequence>MDIGEYVVARHPMLVRAAVLMGRPLERARSLVEEALGERARAIRRSDDPDPEVLRTLHAAVETDRIGHPAEAVPQERPDQPPGLDDEGLAVRHALGAMPAEVRDAAVLLWFCDLTAADAADALGLERRDLPPRAAAALAALGVTEGDDARQLLAQAGDTILVRPAGPLPTRPPRGSRGRAWLLPTVAAAAALAVLTGIALQLQGDPPGRPDAKAAQADPLPLTLRGNQLPSFFGYRVGDATARLEAYVLRVDVTRVEACEPPGLVLGTNPGIGTSFQPGDTVELVVPRVDPSSCGDDYPARVESWAFLDFATGRGAPPRFAREVTVSVDGGLPVRLSRREARDPSLWGNALSRVADAAGRIGVDDGHYLGPTLVVMDGVPPAEACGVRRPDDLGRRTAVELAITLATESGGCPLTVDLYRRGGAVDTVVVRSPRPQGSDSAGSP</sequence>
<feature type="compositionally biased region" description="Basic and acidic residues" evidence="1">
    <location>
        <begin position="66"/>
        <end position="79"/>
    </location>
</feature>
<name>A0A7X0VBD1_9ACTN</name>
<keyword evidence="2" id="KW-0812">Transmembrane</keyword>
<reference evidence="4 5" key="1">
    <citation type="submission" date="2020-08" db="EMBL/GenBank/DDBJ databases">
        <authorList>
            <person name="Seo M.-J."/>
        </authorList>
    </citation>
    <scope>NUCLEOTIDE SEQUENCE [LARGE SCALE GENOMIC DNA]</scope>
    <source>
        <strain evidence="4 5">KIGAM211</strain>
    </source>
</reference>
<evidence type="ECO:0000256" key="2">
    <source>
        <dbReference type="SAM" id="Phobius"/>
    </source>
</evidence>
<feature type="domain" description="PASTA" evidence="3">
    <location>
        <begin position="228"/>
        <end position="286"/>
    </location>
</feature>
<evidence type="ECO:0000256" key="1">
    <source>
        <dbReference type="SAM" id="MobiDB-lite"/>
    </source>
</evidence>
<feature type="transmembrane region" description="Helical" evidence="2">
    <location>
        <begin position="180"/>
        <end position="200"/>
    </location>
</feature>
<gene>
    <name evidence="4" type="ORF">H5V45_13265</name>
</gene>
<dbReference type="Pfam" id="PF03793">
    <property type="entry name" value="PASTA"/>
    <property type="match status" value="1"/>
</dbReference>